<organism evidence="2 3">
    <name type="scientific">Cardidatus Bartonella washoeensis 085-0475</name>
    <dbReference type="NCBI Taxonomy" id="1094564"/>
    <lineage>
        <taxon>Bacteria</taxon>
        <taxon>Pseudomonadati</taxon>
        <taxon>Pseudomonadota</taxon>
        <taxon>Alphaproteobacteria</taxon>
        <taxon>Hyphomicrobiales</taxon>
        <taxon>Bartonellaceae</taxon>
        <taxon>Bartonella</taxon>
    </lineage>
</organism>
<protein>
    <submittedName>
        <fullName evidence="2">Uncharacterized protein</fullName>
    </submittedName>
</protein>
<proteinExistence type="predicted"/>
<dbReference type="HOGENOM" id="CLU_2631001_0_0_5"/>
<feature type="region of interest" description="Disordered" evidence="1">
    <location>
        <begin position="45"/>
        <end position="77"/>
    </location>
</feature>
<name>J0QK44_9HYPH</name>
<dbReference type="PATRIC" id="fig|1094564.3.peg.541"/>
<accession>J0QK44</accession>
<dbReference type="STRING" id="1094564.MCW_00440"/>
<gene>
    <name evidence="2" type="ORF">MCW_00440</name>
</gene>
<dbReference type="Proteomes" id="UP000002646">
    <property type="component" value="Unassembled WGS sequence"/>
</dbReference>
<feature type="compositionally biased region" description="Polar residues" evidence="1">
    <location>
        <begin position="60"/>
        <end position="70"/>
    </location>
</feature>
<feature type="compositionally biased region" description="Basic and acidic residues" evidence="1">
    <location>
        <begin position="21"/>
        <end position="32"/>
    </location>
</feature>
<reference evidence="2 3" key="1">
    <citation type="submission" date="2012-03" db="EMBL/GenBank/DDBJ databases">
        <title>The Genome Sequence of Bartonella washoensis 085-0475.</title>
        <authorList>
            <consortium name="The Broad Institute Genome Sequencing Platform"/>
            <consortium name="The Broad Institute Genome Sequencing Center for Infectious Disease"/>
            <person name="Feldgarden M."/>
            <person name="Kirby J."/>
            <person name="Kosoy M."/>
            <person name="Birtles R."/>
            <person name="Probert W.S."/>
            <person name="Chiaraviglio L."/>
            <person name="Young S.K."/>
            <person name="Zeng Q."/>
            <person name="Gargeya S."/>
            <person name="Fitzgerald M."/>
            <person name="Haas B."/>
            <person name="Abouelleil A."/>
            <person name="Alvarado L."/>
            <person name="Arachchi H.M."/>
            <person name="Berlin A."/>
            <person name="Chapman S.B."/>
            <person name="Gearin G."/>
            <person name="Goldberg J."/>
            <person name="Griggs A."/>
            <person name="Gujja S."/>
            <person name="Hansen M."/>
            <person name="Heiman D."/>
            <person name="Howarth C."/>
            <person name="Larimer J."/>
            <person name="Lui A."/>
            <person name="MacDonald P.J.P."/>
            <person name="McCowen C."/>
            <person name="Montmayeur A."/>
            <person name="Murphy C."/>
            <person name="Neiman D."/>
            <person name="Pearson M."/>
            <person name="Priest M."/>
            <person name="Roberts A."/>
            <person name="Saif S."/>
            <person name="Shea T."/>
            <person name="Sisk P."/>
            <person name="Stolte C."/>
            <person name="Sykes S."/>
            <person name="Wortman J."/>
            <person name="Nusbaum C."/>
            <person name="Birren B."/>
        </authorList>
    </citation>
    <scope>NUCLEOTIDE SEQUENCE [LARGE SCALE GENOMIC DNA]</scope>
    <source>
        <strain evidence="2 3">085-0475</strain>
    </source>
</reference>
<evidence type="ECO:0000313" key="2">
    <source>
        <dbReference type="EMBL" id="EJF85931.1"/>
    </source>
</evidence>
<evidence type="ECO:0000313" key="3">
    <source>
        <dbReference type="Proteomes" id="UP000002646"/>
    </source>
</evidence>
<evidence type="ECO:0000256" key="1">
    <source>
        <dbReference type="SAM" id="MobiDB-lite"/>
    </source>
</evidence>
<feature type="region of interest" description="Disordered" evidence="1">
    <location>
        <begin position="21"/>
        <end position="40"/>
    </location>
</feature>
<sequence length="77" mass="8432">MFANEDIHVTAEHVMIDDMTDHHSSHSQEHETGFGVGSGKGFVSVYGSEGKTQNEESFEHQGSSLNTDGTINIKETH</sequence>
<dbReference type="AlphaFoldDB" id="J0QK44"/>
<comment type="caution">
    <text evidence="2">The sequence shown here is derived from an EMBL/GenBank/DDBJ whole genome shotgun (WGS) entry which is preliminary data.</text>
</comment>
<dbReference type="EMBL" id="AILX01000006">
    <property type="protein sequence ID" value="EJF85931.1"/>
    <property type="molecule type" value="Genomic_DNA"/>
</dbReference>